<sequence length="52" mass="6372">ATKEKSEQELRKFEWRSSENKRKPSRCEAMKAESEQELRKFEWKSSNNKRKP</sequence>
<feature type="region of interest" description="Disordered" evidence="1">
    <location>
        <begin position="1"/>
        <end position="52"/>
    </location>
</feature>
<evidence type="ECO:0000313" key="3">
    <source>
        <dbReference type="Proteomes" id="UP000499080"/>
    </source>
</evidence>
<protein>
    <submittedName>
        <fullName evidence="2">Uncharacterized protein</fullName>
    </submittedName>
</protein>
<evidence type="ECO:0000313" key="2">
    <source>
        <dbReference type="EMBL" id="GBM21289.1"/>
    </source>
</evidence>
<evidence type="ECO:0000256" key="1">
    <source>
        <dbReference type="SAM" id="MobiDB-lite"/>
    </source>
</evidence>
<dbReference type="EMBL" id="BGPR01090931">
    <property type="protein sequence ID" value="GBM21289.1"/>
    <property type="molecule type" value="Genomic_DNA"/>
</dbReference>
<organism evidence="2 3">
    <name type="scientific">Araneus ventricosus</name>
    <name type="common">Orbweaver spider</name>
    <name type="synonym">Epeira ventricosa</name>
    <dbReference type="NCBI Taxonomy" id="182803"/>
    <lineage>
        <taxon>Eukaryota</taxon>
        <taxon>Metazoa</taxon>
        <taxon>Ecdysozoa</taxon>
        <taxon>Arthropoda</taxon>
        <taxon>Chelicerata</taxon>
        <taxon>Arachnida</taxon>
        <taxon>Araneae</taxon>
        <taxon>Araneomorphae</taxon>
        <taxon>Entelegynae</taxon>
        <taxon>Araneoidea</taxon>
        <taxon>Araneidae</taxon>
        <taxon>Araneus</taxon>
    </lineage>
</organism>
<comment type="caution">
    <text evidence="2">The sequence shown here is derived from an EMBL/GenBank/DDBJ whole genome shotgun (WGS) entry which is preliminary data.</text>
</comment>
<reference evidence="2 3" key="1">
    <citation type="journal article" date="2019" name="Sci. Rep.">
        <title>Orb-weaving spider Araneus ventricosus genome elucidates the spidroin gene catalogue.</title>
        <authorList>
            <person name="Kono N."/>
            <person name="Nakamura H."/>
            <person name="Ohtoshi R."/>
            <person name="Moran D.A.P."/>
            <person name="Shinohara A."/>
            <person name="Yoshida Y."/>
            <person name="Fujiwara M."/>
            <person name="Mori M."/>
            <person name="Tomita M."/>
            <person name="Arakawa K."/>
        </authorList>
    </citation>
    <scope>NUCLEOTIDE SEQUENCE [LARGE SCALE GENOMIC DNA]</scope>
</reference>
<keyword evidence="3" id="KW-1185">Reference proteome</keyword>
<feature type="compositionally biased region" description="Basic and acidic residues" evidence="1">
    <location>
        <begin position="1"/>
        <end position="43"/>
    </location>
</feature>
<accession>A0A4Y2DZ09</accession>
<name>A0A4Y2DZ09_ARAVE</name>
<gene>
    <name evidence="2" type="ORF">AVEN_198684_1</name>
</gene>
<feature type="non-terminal residue" evidence="2">
    <location>
        <position position="1"/>
    </location>
</feature>
<dbReference type="AlphaFoldDB" id="A0A4Y2DZ09"/>
<dbReference type="Proteomes" id="UP000499080">
    <property type="component" value="Unassembled WGS sequence"/>
</dbReference>
<proteinExistence type="predicted"/>